<feature type="compositionally biased region" description="Low complexity" evidence="1">
    <location>
        <begin position="712"/>
        <end position="722"/>
    </location>
</feature>
<keyword evidence="3" id="KW-1185">Reference proteome</keyword>
<feature type="compositionally biased region" description="Basic and acidic residues" evidence="1">
    <location>
        <begin position="574"/>
        <end position="596"/>
    </location>
</feature>
<accession>A0AAV4CPL4</accession>
<feature type="compositionally biased region" description="Low complexity" evidence="1">
    <location>
        <begin position="757"/>
        <end position="768"/>
    </location>
</feature>
<feature type="compositionally biased region" description="Basic and acidic residues" evidence="1">
    <location>
        <begin position="156"/>
        <end position="165"/>
    </location>
</feature>
<dbReference type="Proteomes" id="UP000735302">
    <property type="component" value="Unassembled WGS sequence"/>
</dbReference>
<feature type="compositionally biased region" description="Basic and acidic residues" evidence="1">
    <location>
        <begin position="236"/>
        <end position="252"/>
    </location>
</feature>
<feature type="region of interest" description="Disordered" evidence="1">
    <location>
        <begin position="61"/>
        <end position="81"/>
    </location>
</feature>
<feature type="region of interest" description="Disordered" evidence="1">
    <location>
        <begin position="887"/>
        <end position="928"/>
    </location>
</feature>
<proteinExistence type="predicted"/>
<evidence type="ECO:0000313" key="2">
    <source>
        <dbReference type="EMBL" id="GFO33805.1"/>
    </source>
</evidence>
<feature type="compositionally biased region" description="Basic and acidic residues" evidence="1">
    <location>
        <begin position="456"/>
        <end position="467"/>
    </location>
</feature>
<feature type="region of interest" description="Disordered" evidence="1">
    <location>
        <begin position="754"/>
        <end position="789"/>
    </location>
</feature>
<feature type="region of interest" description="Disordered" evidence="1">
    <location>
        <begin position="224"/>
        <end position="253"/>
    </location>
</feature>
<comment type="caution">
    <text evidence="2">The sequence shown here is derived from an EMBL/GenBank/DDBJ whole genome shotgun (WGS) entry which is preliminary data.</text>
</comment>
<feature type="compositionally biased region" description="Polar residues" evidence="1">
    <location>
        <begin position="682"/>
        <end position="692"/>
    </location>
</feature>
<feature type="region of interest" description="Disordered" evidence="1">
    <location>
        <begin position="682"/>
        <end position="723"/>
    </location>
</feature>
<evidence type="ECO:0000256" key="1">
    <source>
        <dbReference type="SAM" id="MobiDB-lite"/>
    </source>
</evidence>
<feature type="compositionally biased region" description="Polar residues" evidence="1">
    <location>
        <begin position="337"/>
        <end position="346"/>
    </location>
</feature>
<dbReference type="EMBL" id="BLXT01006838">
    <property type="protein sequence ID" value="GFO33805.1"/>
    <property type="molecule type" value="Genomic_DNA"/>
</dbReference>
<feature type="compositionally biased region" description="Polar residues" evidence="1">
    <location>
        <begin position="548"/>
        <end position="562"/>
    </location>
</feature>
<organism evidence="2 3">
    <name type="scientific">Plakobranchus ocellatus</name>
    <dbReference type="NCBI Taxonomy" id="259542"/>
    <lineage>
        <taxon>Eukaryota</taxon>
        <taxon>Metazoa</taxon>
        <taxon>Spiralia</taxon>
        <taxon>Lophotrochozoa</taxon>
        <taxon>Mollusca</taxon>
        <taxon>Gastropoda</taxon>
        <taxon>Heterobranchia</taxon>
        <taxon>Euthyneura</taxon>
        <taxon>Panpulmonata</taxon>
        <taxon>Sacoglossa</taxon>
        <taxon>Placobranchoidea</taxon>
        <taxon>Plakobranchidae</taxon>
        <taxon>Plakobranchus</taxon>
    </lineage>
</organism>
<feature type="region of interest" description="Disordered" evidence="1">
    <location>
        <begin position="120"/>
        <end position="178"/>
    </location>
</feature>
<evidence type="ECO:0000313" key="3">
    <source>
        <dbReference type="Proteomes" id="UP000735302"/>
    </source>
</evidence>
<feature type="compositionally biased region" description="Basic and acidic residues" evidence="1">
    <location>
        <begin position="907"/>
        <end position="928"/>
    </location>
</feature>
<feature type="region of interest" description="Disordered" evidence="1">
    <location>
        <begin position="548"/>
        <end position="614"/>
    </location>
</feature>
<name>A0AAV4CPL4_9GAST</name>
<feature type="region of interest" description="Disordered" evidence="1">
    <location>
        <begin position="430"/>
        <end position="483"/>
    </location>
</feature>
<feature type="region of interest" description="Disordered" evidence="1">
    <location>
        <begin position="315"/>
        <end position="347"/>
    </location>
</feature>
<sequence>MAFETEDDLISELRNWLIILTLISFKLRLLQRILSSTRLPLRLLQAVVGWKSELFGGSAQERPLSAQGGSAGSPHRDRQRGVQFSSQVGMLGEHPPGEDEVRGQALRHAHLRSQAGDSVGINVFGKGGRSKRLNPGLGSDSFLVGQGPVETGSSPEHVRFHDKGHATTQHRRSANARSMLRSRSVDLNFNSSSTDGSVFDYDKAVLGLREGQGASSTLFSELGESMGQRHPALSRKQQDKDLAGPPQSRDRLNYGLYTGEEQTPIDPLHLFQGDSRGRLSFALSDGREDFLDGPGKSYAHGPTTRNQAARYVSTIKPHDPESAFSTGQRVRSRPANAPQSSDSSSYERFIRLNLSPRKTSQTSREEFAYPSNIEQVGPMALQGGGREEEESGFDTAEGDPYDSIVTKIREISSSNYTSAEKLQKVSDLISKSRSSGEKQQDIQNRLKTTKSTMDLSRVEQINKRQEATEEGELQNSVGQSDPKERPLEVIQRMKQNLAKSMDDLSSVPMLYESRGADRFRSELRIQPVFSQPNRNAAATIVRSPGFKQSLSDVETSKSSPLLTSPADGGSRTRTASDVDTSLRHPYADDEWSHVADGDGEGSSSSKAPRPSSLAFSSGRNFISPSFLRPAVSMQDLSSRPLTAANLGLLQKLETETDYQALRDMEMLQALQEEPVLQMQQYQENAGGQNTTKGAEFSRDSQSSSSKDKEAASSEQQIQEQSQPSKDVIANFVLYGGVSNLVYQNIVADSGMTPPYASSSSNTSPSWLSRDSPGHLMKQGSTSTEEGEVNSDLLHSQNKEHLNRLSREADQEGLSQENVAQRLKNTQRILEDEEKRQRWRREFVSSVSFEDAGSDEVPEAVVAHLASTSVSLDNGYSSWASRLMSALSTSSEGGEVSGGAVGAQPWRQDNDLKNMLASEDKFSNSSRET</sequence>
<feature type="compositionally biased region" description="Low complexity" evidence="1">
    <location>
        <begin position="602"/>
        <end position="612"/>
    </location>
</feature>
<feature type="compositionally biased region" description="Polar residues" evidence="1">
    <location>
        <begin position="441"/>
        <end position="454"/>
    </location>
</feature>
<protein>
    <submittedName>
        <fullName evidence="2">Uncharacterized protein</fullName>
    </submittedName>
</protein>
<reference evidence="2 3" key="1">
    <citation type="journal article" date="2021" name="Elife">
        <title>Chloroplast acquisition without the gene transfer in kleptoplastic sea slugs, Plakobranchus ocellatus.</title>
        <authorList>
            <person name="Maeda T."/>
            <person name="Takahashi S."/>
            <person name="Yoshida T."/>
            <person name="Shimamura S."/>
            <person name="Takaki Y."/>
            <person name="Nagai Y."/>
            <person name="Toyoda A."/>
            <person name="Suzuki Y."/>
            <person name="Arimoto A."/>
            <person name="Ishii H."/>
            <person name="Satoh N."/>
            <person name="Nishiyama T."/>
            <person name="Hasebe M."/>
            <person name="Maruyama T."/>
            <person name="Minagawa J."/>
            <person name="Obokata J."/>
            <person name="Shigenobu S."/>
        </authorList>
    </citation>
    <scope>NUCLEOTIDE SEQUENCE [LARGE SCALE GENOMIC DNA]</scope>
</reference>
<dbReference type="AlphaFoldDB" id="A0AAV4CPL4"/>
<gene>
    <name evidence="2" type="ORF">PoB_006031000</name>
</gene>